<evidence type="ECO:0000313" key="2">
    <source>
        <dbReference type="Proteomes" id="UP001233999"/>
    </source>
</evidence>
<dbReference type="Proteomes" id="UP001233999">
    <property type="component" value="Unassembled WGS sequence"/>
</dbReference>
<organism evidence="1 2">
    <name type="scientific">Diploptera punctata</name>
    <name type="common">Pacific beetle cockroach</name>
    <dbReference type="NCBI Taxonomy" id="6984"/>
    <lineage>
        <taxon>Eukaryota</taxon>
        <taxon>Metazoa</taxon>
        <taxon>Ecdysozoa</taxon>
        <taxon>Arthropoda</taxon>
        <taxon>Hexapoda</taxon>
        <taxon>Insecta</taxon>
        <taxon>Pterygota</taxon>
        <taxon>Neoptera</taxon>
        <taxon>Polyneoptera</taxon>
        <taxon>Dictyoptera</taxon>
        <taxon>Blattodea</taxon>
        <taxon>Blaberoidea</taxon>
        <taxon>Blaberidae</taxon>
        <taxon>Diplopterinae</taxon>
        <taxon>Diploptera</taxon>
    </lineage>
</organism>
<sequence>WPANLHYYSAFFDNVIYTKFGFFYVAFPGIGSVYQNVQFSVPYYNQILTQKVEDTLYMLLGSNMVSTDILG</sequence>
<dbReference type="AlphaFoldDB" id="A0AAD8EGU3"/>
<feature type="non-terminal residue" evidence="1">
    <location>
        <position position="1"/>
    </location>
</feature>
<proteinExistence type="predicted"/>
<feature type="non-terminal residue" evidence="1">
    <location>
        <position position="71"/>
    </location>
</feature>
<protein>
    <submittedName>
        <fullName evidence="1">Uncharacterized protein</fullName>
    </submittedName>
</protein>
<keyword evidence="2" id="KW-1185">Reference proteome</keyword>
<reference evidence="1" key="1">
    <citation type="journal article" date="2023" name="IScience">
        <title>Live-bearing cockroach genome reveals convergent evolutionary mechanisms linked to viviparity in insects and beyond.</title>
        <authorList>
            <person name="Fouks B."/>
            <person name="Harrison M.C."/>
            <person name="Mikhailova A.A."/>
            <person name="Marchal E."/>
            <person name="English S."/>
            <person name="Carruthers M."/>
            <person name="Jennings E.C."/>
            <person name="Chiamaka E.L."/>
            <person name="Frigard R.A."/>
            <person name="Pippel M."/>
            <person name="Attardo G.M."/>
            <person name="Benoit J.B."/>
            <person name="Bornberg-Bauer E."/>
            <person name="Tobe S.S."/>
        </authorList>
    </citation>
    <scope>NUCLEOTIDE SEQUENCE</scope>
    <source>
        <strain evidence="1">Stay&amp;Tobe</strain>
    </source>
</reference>
<comment type="caution">
    <text evidence="1">The sequence shown here is derived from an EMBL/GenBank/DDBJ whole genome shotgun (WGS) entry which is preliminary data.</text>
</comment>
<name>A0AAD8EGU3_DIPPU</name>
<dbReference type="EMBL" id="JASPKZ010005287">
    <property type="protein sequence ID" value="KAJ9589032.1"/>
    <property type="molecule type" value="Genomic_DNA"/>
</dbReference>
<accession>A0AAD8EGU3</accession>
<gene>
    <name evidence="1" type="ORF">L9F63_017676</name>
</gene>
<evidence type="ECO:0000313" key="1">
    <source>
        <dbReference type="EMBL" id="KAJ9589032.1"/>
    </source>
</evidence>
<reference evidence="1" key="2">
    <citation type="submission" date="2023-05" db="EMBL/GenBank/DDBJ databases">
        <authorList>
            <person name="Fouks B."/>
        </authorList>
    </citation>
    <scope>NUCLEOTIDE SEQUENCE</scope>
    <source>
        <strain evidence="1">Stay&amp;Tobe</strain>
        <tissue evidence="1">Testes</tissue>
    </source>
</reference>